<keyword evidence="3" id="KW-0378">Hydrolase</keyword>
<keyword evidence="1" id="KW-1133">Transmembrane helix</keyword>
<feature type="domain" description="CAAX prenyl protease 2/Lysostaphin resistance protein A-like" evidence="2">
    <location>
        <begin position="56"/>
        <end position="152"/>
    </location>
</feature>
<protein>
    <submittedName>
        <fullName evidence="3">CPBP family intramembrane metalloprotease</fullName>
    </submittedName>
</protein>
<name>A0ABX7T021_9FLAO</name>
<feature type="transmembrane region" description="Helical" evidence="1">
    <location>
        <begin position="90"/>
        <end position="106"/>
    </location>
</feature>
<keyword evidence="1" id="KW-0812">Transmembrane</keyword>
<sequence>MQRSFHKFIRLNIFNQLLLIVLVSFLLGELLQLFLEHFYGKGIFNIDFSNYSSFSAVIIEVIILAPLIETFLVQFIIIEISLQLLSKKKYKFIYSILFSASVFGVLHQYNVAYVIATFVLGLWFGSLYIFYKKNKKINPFLAVLLVHLVYNSINLIKEYYLQ</sequence>
<reference evidence="3 4" key="1">
    <citation type="submission" date="2021-03" db="EMBL/GenBank/DDBJ databases">
        <title>Complete genome of Polaribacter_sp.G4M1.</title>
        <authorList>
            <person name="Jeong S.W."/>
            <person name="Bae J.W."/>
        </authorList>
    </citation>
    <scope>NUCLEOTIDE SEQUENCE [LARGE SCALE GENOMIC DNA]</scope>
    <source>
        <strain evidence="3 4">G4M1</strain>
    </source>
</reference>
<evidence type="ECO:0000259" key="2">
    <source>
        <dbReference type="Pfam" id="PF02517"/>
    </source>
</evidence>
<evidence type="ECO:0000256" key="1">
    <source>
        <dbReference type="SAM" id="Phobius"/>
    </source>
</evidence>
<accession>A0ABX7T021</accession>
<evidence type="ECO:0000313" key="4">
    <source>
        <dbReference type="Proteomes" id="UP000663935"/>
    </source>
</evidence>
<keyword evidence="3" id="KW-0645">Protease</keyword>
<organism evidence="3 4">
    <name type="scientific">Polaribacter batillariae</name>
    <dbReference type="NCBI Taxonomy" id="2808900"/>
    <lineage>
        <taxon>Bacteria</taxon>
        <taxon>Pseudomonadati</taxon>
        <taxon>Bacteroidota</taxon>
        <taxon>Flavobacteriia</taxon>
        <taxon>Flavobacteriales</taxon>
        <taxon>Flavobacteriaceae</taxon>
    </lineage>
</organism>
<dbReference type="Proteomes" id="UP000663935">
    <property type="component" value="Chromosome"/>
</dbReference>
<proteinExistence type="predicted"/>
<feature type="transmembrane region" description="Helical" evidence="1">
    <location>
        <begin position="54"/>
        <end position="78"/>
    </location>
</feature>
<feature type="transmembrane region" description="Helical" evidence="1">
    <location>
        <begin position="137"/>
        <end position="156"/>
    </location>
</feature>
<dbReference type="InterPro" id="IPR003675">
    <property type="entry name" value="Rce1/LyrA-like_dom"/>
</dbReference>
<keyword evidence="1" id="KW-0472">Membrane</keyword>
<dbReference type="EMBL" id="CP071795">
    <property type="protein sequence ID" value="QTD38428.1"/>
    <property type="molecule type" value="Genomic_DNA"/>
</dbReference>
<keyword evidence="4" id="KW-1185">Reference proteome</keyword>
<gene>
    <name evidence="3" type="ORF">JL193_03785</name>
</gene>
<dbReference type="RefSeq" id="WP_207972558.1">
    <property type="nucleotide sequence ID" value="NZ_CP071795.1"/>
</dbReference>
<evidence type="ECO:0000313" key="3">
    <source>
        <dbReference type="EMBL" id="QTD38428.1"/>
    </source>
</evidence>
<feature type="transmembrane region" description="Helical" evidence="1">
    <location>
        <begin position="12"/>
        <end position="34"/>
    </location>
</feature>
<keyword evidence="3" id="KW-0482">Metalloprotease</keyword>
<feature type="transmembrane region" description="Helical" evidence="1">
    <location>
        <begin position="112"/>
        <end position="130"/>
    </location>
</feature>
<dbReference type="Pfam" id="PF02517">
    <property type="entry name" value="Rce1-like"/>
    <property type="match status" value="1"/>
</dbReference>
<dbReference type="GO" id="GO:0008237">
    <property type="term" value="F:metallopeptidase activity"/>
    <property type="evidence" value="ECO:0007669"/>
    <property type="project" value="UniProtKB-KW"/>
</dbReference>